<organism evidence="2 3">
    <name type="scientific">Flavisolibacter ginsengisoli DSM 18119</name>
    <dbReference type="NCBI Taxonomy" id="1121884"/>
    <lineage>
        <taxon>Bacteria</taxon>
        <taxon>Pseudomonadati</taxon>
        <taxon>Bacteroidota</taxon>
        <taxon>Chitinophagia</taxon>
        <taxon>Chitinophagales</taxon>
        <taxon>Chitinophagaceae</taxon>
        <taxon>Flavisolibacter</taxon>
    </lineage>
</organism>
<evidence type="ECO:0008006" key="4">
    <source>
        <dbReference type="Google" id="ProtNLM"/>
    </source>
</evidence>
<keyword evidence="3" id="KW-1185">Reference proteome</keyword>
<keyword evidence="1" id="KW-0472">Membrane</keyword>
<proteinExistence type="predicted"/>
<gene>
    <name evidence="2" type="ORF">SAMN02745131_01199</name>
</gene>
<reference evidence="2 3" key="1">
    <citation type="submission" date="2016-11" db="EMBL/GenBank/DDBJ databases">
        <authorList>
            <person name="Jaros S."/>
            <person name="Januszkiewicz K."/>
            <person name="Wedrychowicz H."/>
        </authorList>
    </citation>
    <scope>NUCLEOTIDE SEQUENCE [LARGE SCALE GENOMIC DNA]</scope>
    <source>
        <strain evidence="2 3">DSM 18119</strain>
    </source>
</reference>
<dbReference type="RefSeq" id="WP_072834416.1">
    <property type="nucleotide sequence ID" value="NZ_FQUU01000004.1"/>
</dbReference>
<dbReference type="OrthoDB" id="679074at2"/>
<keyword evidence="1" id="KW-0812">Transmembrane</keyword>
<sequence length="305" mass="35070">MVNYLLLRNGKLFGPFTLEDLKSFGLQSSDQVRIDHEQSTWRSIFEIEALQDCLEDTFSETISDVNTDKGSIGKLTSPNVSYEPFLFKKRFSSINSKVKNSFPKDPYSDFEENSILWFIRLFKQNPFTVAYVFILIVGGTILLKNIVDKLIRNTFPMEQISMVATSKTQIKKASEKMYQNALVREWIPPQQKFRKARKTVVSPQDIIKHLTLTSNKYKKGFFGGISDLNLTIHNTSNHFVNQVEIELTYKDNNEKTLDTKNFQVESISPHGNKVISIPPSRRGVKVSYRILNIYASHPQSLSKEI</sequence>
<keyword evidence="1" id="KW-1133">Transmembrane helix</keyword>
<evidence type="ECO:0000313" key="3">
    <source>
        <dbReference type="Proteomes" id="UP000184048"/>
    </source>
</evidence>
<name>A0A1M4WS01_9BACT</name>
<evidence type="ECO:0000256" key="1">
    <source>
        <dbReference type="SAM" id="Phobius"/>
    </source>
</evidence>
<dbReference type="Proteomes" id="UP000184048">
    <property type="component" value="Unassembled WGS sequence"/>
</dbReference>
<feature type="transmembrane region" description="Helical" evidence="1">
    <location>
        <begin position="129"/>
        <end position="147"/>
    </location>
</feature>
<accession>A0A1M4WS01</accession>
<evidence type="ECO:0000313" key="2">
    <source>
        <dbReference type="EMBL" id="SHE83937.1"/>
    </source>
</evidence>
<dbReference type="AlphaFoldDB" id="A0A1M4WS01"/>
<dbReference type="STRING" id="1121884.SAMN02745131_01199"/>
<dbReference type="EMBL" id="FQUU01000004">
    <property type="protein sequence ID" value="SHE83937.1"/>
    <property type="molecule type" value="Genomic_DNA"/>
</dbReference>
<protein>
    <recommendedName>
        <fullName evidence="4">GYF domain-containing protein</fullName>
    </recommendedName>
</protein>